<feature type="transmembrane region" description="Helical" evidence="1">
    <location>
        <begin position="54"/>
        <end position="73"/>
    </location>
</feature>
<dbReference type="AlphaFoldDB" id="A0AAI8FE51"/>
<feature type="transmembrane region" description="Helical" evidence="1">
    <location>
        <begin position="21"/>
        <end position="42"/>
    </location>
</feature>
<reference evidence="3 4" key="1">
    <citation type="journal article" date="2013" name="Genome Announc.">
        <title>Complete Genome Sequence of Mycoplasma hyorhinis Strain SK76.</title>
        <authorList>
            <person name="Goodison S."/>
            <person name="Urquidi V."/>
            <person name="Kumar D."/>
            <person name="Reyes L."/>
            <person name="Rosser C.J."/>
        </authorList>
    </citation>
    <scope>NUCLEOTIDE SEQUENCE [LARGE SCALE GENOMIC DNA]</scope>
    <source>
        <strain evidence="3 4">SK76</strain>
    </source>
</reference>
<keyword evidence="1" id="KW-0472">Membrane</keyword>
<dbReference type="Proteomes" id="UP000009399">
    <property type="component" value="Chromosome"/>
</dbReference>
<dbReference type="EMBL" id="CP003914">
    <property type="protein sequence ID" value="AFX74636.1"/>
    <property type="molecule type" value="Genomic_DNA"/>
</dbReference>
<accession>A0AAI8FE51</accession>
<sequence length="143" mass="17017">MSKEKVVSFFRKKILRDFNKASLFWIVFWTLVSIILYLVLVYVRKSTWYDAQSVVGLLLICMSTFATVLRFGFFNNYSKSYKNWRISSENKMRRENHLEELEFVNDDKLKSERKRKSLIPILLGFITGILLILITLPYLNFAK</sequence>
<feature type="transmembrane region" description="Helical" evidence="1">
    <location>
        <begin position="118"/>
        <end position="139"/>
    </location>
</feature>
<evidence type="ECO:0000259" key="2">
    <source>
        <dbReference type="Pfam" id="PF13038"/>
    </source>
</evidence>
<organism evidence="3 4">
    <name type="scientific">Mesomycoplasma hyorhinis SK76</name>
    <dbReference type="NCBI Taxonomy" id="1118964"/>
    <lineage>
        <taxon>Bacteria</taxon>
        <taxon>Bacillati</taxon>
        <taxon>Mycoplasmatota</taxon>
        <taxon>Mycoplasmoidales</taxon>
        <taxon>Metamycoplasmataceae</taxon>
        <taxon>Mesomycoplasma</taxon>
    </lineage>
</organism>
<evidence type="ECO:0000256" key="1">
    <source>
        <dbReference type="SAM" id="Phobius"/>
    </source>
</evidence>
<dbReference type="GeneID" id="93248815"/>
<evidence type="ECO:0000313" key="4">
    <source>
        <dbReference type="Proteomes" id="UP000009399"/>
    </source>
</evidence>
<protein>
    <recommendedName>
        <fullName evidence="2">DUF3899 domain-containing protein</fullName>
    </recommendedName>
</protein>
<feature type="domain" description="DUF3899" evidence="2">
    <location>
        <begin position="52"/>
        <end position="131"/>
    </location>
</feature>
<dbReference type="InterPro" id="IPR025007">
    <property type="entry name" value="DUF3899"/>
</dbReference>
<evidence type="ECO:0000313" key="3">
    <source>
        <dbReference type="EMBL" id="AFX74636.1"/>
    </source>
</evidence>
<dbReference type="Pfam" id="PF13038">
    <property type="entry name" value="DUF3899"/>
    <property type="match status" value="1"/>
</dbReference>
<gene>
    <name evidence="3" type="ORF">MOS_734</name>
</gene>
<dbReference type="KEGG" id="mhs:MOS_734"/>
<name>A0AAI8FE51_MESHY</name>
<keyword evidence="1" id="KW-0812">Transmembrane</keyword>
<proteinExistence type="predicted"/>
<keyword evidence="1" id="KW-1133">Transmembrane helix</keyword>
<dbReference type="RefSeq" id="WP_013302447.1">
    <property type="nucleotide sequence ID" value="NC_019552.1"/>
</dbReference>